<name>A0A382BJU7_9ZZZZ</name>
<sequence>MRLVSNSLDLTILVLTSSDGDGTDLCFVPVKGHAN</sequence>
<organism evidence="1">
    <name type="scientific">marine metagenome</name>
    <dbReference type="NCBI Taxonomy" id="408172"/>
    <lineage>
        <taxon>unclassified sequences</taxon>
        <taxon>metagenomes</taxon>
        <taxon>ecological metagenomes</taxon>
    </lineage>
</organism>
<proteinExistence type="predicted"/>
<dbReference type="EMBL" id="UINC01030107">
    <property type="protein sequence ID" value="SVB13954.1"/>
    <property type="molecule type" value="Genomic_DNA"/>
</dbReference>
<accession>A0A382BJU7</accession>
<evidence type="ECO:0000313" key="1">
    <source>
        <dbReference type="EMBL" id="SVB13954.1"/>
    </source>
</evidence>
<protein>
    <submittedName>
        <fullName evidence="1">Uncharacterized protein</fullName>
    </submittedName>
</protein>
<reference evidence="1" key="1">
    <citation type="submission" date="2018-05" db="EMBL/GenBank/DDBJ databases">
        <authorList>
            <person name="Lanie J.A."/>
            <person name="Ng W.-L."/>
            <person name="Kazmierczak K.M."/>
            <person name="Andrzejewski T.M."/>
            <person name="Davidsen T.M."/>
            <person name="Wayne K.J."/>
            <person name="Tettelin H."/>
            <person name="Glass J.I."/>
            <person name="Rusch D."/>
            <person name="Podicherti R."/>
            <person name="Tsui H.-C.T."/>
            <person name="Winkler M.E."/>
        </authorList>
    </citation>
    <scope>NUCLEOTIDE SEQUENCE</scope>
</reference>
<dbReference type="AlphaFoldDB" id="A0A382BJU7"/>
<gene>
    <name evidence="1" type="ORF">METZ01_LOCUS166808</name>
</gene>